<keyword evidence="3" id="KW-1185">Reference proteome</keyword>
<proteinExistence type="predicted"/>
<evidence type="ECO:0000256" key="1">
    <source>
        <dbReference type="SAM" id="MobiDB-lite"/>
    </source>
</evidence>
<name>A0ABR0U714_REHGL</name>
<organism evidence="2 3">
    <name type="scientific">Rehmannia glutinosa</name>
    <name type="common">Chinese foxglove</name>
    <dbReference type="NCBI Taxonomy" id="99300"/>
    <lineage>
        <taxon>Eukaryota</taxon>
        <taxon>Viridiplantae</taxon>
        <taxon>Streptophyta</taxon>
        <taxon>Embryophyta</taxon>
        <taxon>Tracheophyta</taxon>
        <taxon>Spermatophyta</taxon>
        <taxon>Magnoliopsida</taxon>
        <taxon>eudicotyledons</taxon>
        <taxon>Gunneridae</taxon>
        <taxon>Pentapetalae</taxon>
        <taxon>asterids</taxon>
        <taxon>lamiids</taxon>
        <taxon>Lamiales</taxon>
        <taxon>Orobanchaceae</taxon>
        <taxon>Rehmannieae</taxon>
        <taxon>Rehmannia</taxon>
    </lineage>
</organism>
<evidence type="ECO:0000313" key="2">
    <source>
        <dbReference type="EMBL" id="KAK6118032.1"/>
    </source>
</evidence>
<feature type="compositionally biased region" description="Polar residues" evidence="1">
    <location>
        <begin position="20"/>
        <end position="30"/>
    </location>
</feature>
<comment type="caution">
    <text evidence="2">The sequence shown here is derived from an EMBL/GenBank/DDBJ whole genome shotgun (WGS) entry which is preliminary data.</text>
</comment>
<dbReference type="EMBL" id="JABTTQ020003360">
    <property type="protein sequence ID" value="KAK6118032.1"/>
    <property type="molecule type" value="Genomic_DNA"/>
</dbReference>
<feature type="region of interest" description="Disordered" evidence="1">
    <location>
        <begin position="1"/>
        <end position="31"/>
    </location>
</feature>
<accession>A0ABR0U714</accession>
<protein>
    <submittedName>
        <fullName evidence="2">Uncharacterized protein</fullName>
    </submittedName>
</protein>
<sequence>MFDRVLEKEFSENDQPEGSDGSSFNSSVTDKQAELETVAKITHEKIKKNDTTEAK</sequence>
<evidence type="ECO:0000313" key="3">
    <source>
        <dbReference type="Proteomes" id="UP001318860"/>
    </source>
</evidence>
<gene>
    <name evidence="2" type="ORF">DH2020_048197</name>
</gene>
<reference evidence="2 3" key="1">
    <citation type="journal article" date="2021" name="Comput. Struct. Biotechnol. J.">
        <title>De novo genome assembly of the potent medicinal plant Rehmannia glutinosa using nanopore technology.</title>
        <authorList>
            <person name="Ma L."/>
            <person name="Dong C."/>
            <person name="Song C."/>
            <person name="Wang X."/>
            <person name="Zheng X."/>
            <person name="Niu Y."/>
            <person name="Chen S."/>
            <person name="Feng W."/>
        </authorList>
    </citation>
    <scope>NUCLEOTIDE SEQUENCE [LARGE SCALE GENOMIC DNA]</scope>
    <source>
        <strain evidence="2">DH-2019</strain>
    </source>
</reference>
<dbReference type="Proteomes" id="UP001318860">
    <property type="component" value="Unassembled WGS sequence"/>
</dbReference>
<feature type="compositionally biased region" description="Basic and acidic residues" evidence="1">
    <location>
        <begin position="1"/>
        <end position="11"/>
    </location>
</feature>